<dbReference type="NCBIfam" id="TIGR02176">
    <property type="entry name" value="pyruv_ox_red"/>
    <property type="match status" value="1"/>
</dbReference>
<evidence type="ECO:0000256" key="8">
    <source>
        <dbReference type="ARBA" id="ARBA00023014"/>
    </source>
</evidence>
<dbReference type="InterPro" id="IPR017896">
    <property type="entry name" value="4Fe4S_Fe-S-bd"/>
</dbReference>
<dbReference type="PROSITE" id="PS51379">
    <property type="entry name" value="4FE4S_FER_2"/>
    <property type="match status" value="2"/>
</dbReference>
<dbReference type="Gene3D" id="3.40.50.970">
    <property type="match status" value="2"/>
</dbReference>
<sequence>MPRARKSMDGNQAAAHVAYAYTEVAAIYPITPSSPMADFVDQWSAAGLKNIFGNQVVVSELQSEAGAAGAVHGSLATGALTTTFTASQGLLLMIPNMYKIAAEQLPCVFDVSARTVSTHALNIFGDHSDVYACRQTGFAMLCETNPQEVMDLSPVAHLAALEGKVPFINFFDGFRTSHEIQKIEEWDYQDLKEMCPMDAVKAFREHALNPEHPTMRGSHENGDIFFQHREACNSTYDALPAVVEKYMGKINEKLGTNYDLFNYYGAPDADRVIVAMGSINDVIEEVIDYLTAKGEKVGVIKVRLYRPWSSKHLLKVLPATAKKVAVLDRTKEPGSLGDPLYLDVATTLREAGLNDIVLNGGRYGLGSKDTPPSSVFAIYEELKKDNPRPRFTIGIVDDVTNLSLPEVKPAPITSAPGTVECKFWGLGGDGTVGANKNSTKIIGDHTDKYIQAYFQYDSKKTGGITISHLRFGDNPIRSPYYINQADFVACHNPSYVVKGYKMVQDVKPGGVFMINCQWSDEELEKNLNAEAKKYIADNNIQLYTINAIDKAIEIGMGKRTNTILQAAFFKLANVMPIDQAVDYMKQAAKKSYSKKGDAVVEMNYRAIDAGVDATHKVEVPASWSNPAPDAAPAELSGRPKTVKLVKDIMNPVGIMDGDSLPVSAFVENADGQWETGASAYEKRGTAVMVPAWDASKCIQCNQCAFVCSHATIRPFLLTDQEVANGPENMVVADLKPKAGQYKYIMSVSPLDCMGCGECITVCPTKAIEMVPQADQADQQPVFDYLVANISKKDSGFADTTVKGSQYNQPLLEFSGSCAGCAETSYARLVTQLFGEQMYISNATGCSSIWGGPAATSPYTVNKDTLKGPAWSNSLFEDNAEHGFGMALGQKVLREQTIEKVAELAENGSEELKAAFAKFLETKDDTKANTPATAALVAEIEKADSPLASEILEKKDYLAKKSVWIFGGDGWAYDIGFGGLDHVLASGENVNVMVFDTEMYSNTGGQASKASNVGEVCQFAAAGKEMKKKSLSEIAMSYGYVYVAQIALGANPAQAVKCIAEAEAYNGPSLIIGYAPCELHGIAKGGMNHCQDEMKKAVAAGYWNLFSFDPAKKAQGKNPFTLTSKEGKWEDYRAFLMNEARYARLVKPFPERAERLFTKNEELAKERYEHLQKLVELYK</sequence>
<dbReference type="InterPro" id="IPR002880">
    <property type="entry name" value="Pyrv_Fd/Flavodoxin_OxRdtase_N"/>
</dbReference>
<feature type="binding site" evidence="12">
    <location>
        <position position="1076"/>
    </location>
    <ligand>
        <name>[4Fe-4S] cluster</name>
        <dbReference type="ChEBI" id="CHEBI:49883"/>
        <label>3</label>
    </ligand>
</feature>
<evidence type="ECO:0000256" key="6">
    <source>
        <dbReference type="ARBA" id="ARBA00023002"/>
    </source>
</evidence>
<feature type="binding site" evidence="12">
    <location>
        <position position="707"/>
    </location>
    <ligand>
        <name>[4Fe-4S] cluster</name>
        <dbReference type="ChEBI" id="CHEBI:49883"/>
        <label>2</label>
    </ligand>
</feature>
<dbReference type="Pfam" id="PF12838">
    <property type="entry name" value="Fer4_7"/>
    <property type="match status" value="1"/>
</dbReference>
<dbReference type="AlphaFoldDB" id="A0A7X2N3X3"/>
<keyword evidence="4 12" id="KW-0479">Metal-binding</keyword>
<organism evidence="14 15">
    <name type="scientific">Floccifex porci</name>
    <dbReference type="NCBI Taxonomy" id="2606629"/>
    <lineage>
        <taxon>Bacteria</taxon>
        <taxon>Bacillati</taxon>
        <taxon>Bacillota</taxon>
        <taxon>Erysipelotrichia</taxon>
        <taxon>Erysipelotrichales</taxon>
        <taxon>Erysipelotrichaceae</taxon>
        <taxon>Floccifex</taxon>
    </lineage>
</organism>
<feature type="binding site" evidence="12">
    <location>
        <position position="700"/>
    </location>
    <ligand>
        <name>[4Fe-4S] cluster</name>
        <dbReference type="ChEBI" id="CHEBI:49883"/>
        <label>1</label>
    </ligand>
</feature>
<evidence type="ECO:0000259" key="13">
    <source>
        <dbReference type="PROSITE" id="PS51379"/>
    </source>
</evidence>
<dbReference type="GO" id="GO:0016903">
    <property type="term" value="F:oxidoreductase activity, acting on the aldehyde or oxo group of donors"/>
    <property type="evidence" value="ECO:0007669"/>
    <property type="project" value="InterPro"/>
</dbReference>
<dbReference type="InterPro" id="IPR029061">
    <property type="entry name" value="THDP-binding"/>
</dbReference>
<dbReference type="GO" id="GO:0022900">
    <property type="term" value="P:electron transport chain"/>
    <property type="evidence" value="ECO:0007669"/>
    <property type="project" value="InterPro"/>
</dbReference>
<feature type="site" description="Important for catalytic activity" evidence="11">
    <location>
        <position position="64"/>
    </location>
</feature>
<dbReference type="SUPFAM" id="SSF52922">
    <property type="entry name" value="TK C-terminal domain-like"/>
    <property type="match status" value="1"/>
</dbReference>
<feature type="binding site" evidence="12">
    <location>
        <position position="762"/>
    </location>
    <ligand>
        <name>[4Fe-4S] cluster</name>
        <dbReference type="ChEBI" id="CHEBI:49883"/>
        <label>1</label>
    </ligand>
</feature>
<keyword evidence="8 12" id="KW-0411">Iron-sulfur</keyword>
<evidence type="ECO:0000256" key="9">
    <source>
        <dbReference type="PIRNR" id="PIRNR000159"/>
    </source>
</evidence>
<dbReference type="FunFam" id="3.40.50.920:FF:000007">
    <property type="entry name" value="Pyruvate:ferredoxin (Flavodoxin) oxidoreductase"/>
    <property type="match status" value="1"/>
</dbReference>
<feature type="binding site" evidence="10">
    <location>
        <position position="114"/>
    </location>
    <ligand>
        <name>pyruvate</name>
        <dbReference type="ChEBI" id="CHEBI:15361"/>
    </ligand>
</feature>
<dbReference type="Pfam" id="PF17147">
    <property type="entry name" value="PFOR_II"/>
    <property type="match status" value="1"/>
</dbReference>
<evidence type="ECO:0000256" key="10">
    <source>
        <dbReference type="PIRSR" id="PIRSR000159-1"/>
    </source>
</evidence>
<evidence type="ECO:0000256" key="4">
    <source>
        <dbReference type="ARBA" id="ARBA00022723"/>
    </source>
</evidence>
<feature type="binding site" evidence="10">
    <location>
        <position position="822"/>
    </location>
    <ligand>
        <name>thiamine diphosphate</name>
        <dbReference type="ChEBI" id="CHEBI:58937"/>
    </ligand>
</feature>
<feature type="binding site" evidence="12">
    <location>
        <position position="845"/>
    </location>
    <ligand>
        <name>[4Fe-4S] cluster</name>
        <dbReference type="ChEBI" id="CHEBI:49883"/>
        <label>3</label>
    </ligand>
</feature>
<feature type="binding site" evidence="12">
    <location>
        <position position="752"/>
    </location>
    <ligand>
        <name>[4Fe-4S] cluster</name>
        <dbReference type="ChEBI" id="CHEBI:49883"/>
        <label>2</label>
    </ligand>
</feature>
<dbReference type="Gene3D" id="4.10.780.10">
    <property type="entry name" value="Pyruvate-flavodoxin oxidoreductase, EKR domain"/>
    <property type="match status" value="1"/>
</dbReference>
<name>A0A7X2N3X3_9FIRM</name>
<dbReference type="Gene3D" id="3.40.920.10">
    <property type="entry name" value="Pyruvate-ferredoxin oxidoreductase, PFOR, domain III"/>
    <property type="match status" value="1"/>
</dbReference>
<dbReference type="InterPro" id="IPR019752">
    <property type="entry name" value="Pyrv/ketoisovalerate_OxRed_cat"/>
</dbReference>
<dbReference type="RefSeq" id="WP_154460768.1">
    <property type="nucleotide sequence ID" value="NZ_VUMM01000017.1"/>
</dbReference>
<dbReference type="SUPFAM" id="SSF54862">
    <property type="entry name" value="4Fe-4S ferredoxins"/>
    <property type="match status" value="1"/>
</dbReference>
<dbReference type="SUPFAM" id="SSF53323">
    <property type="entry name" value="Pyruvate-ferredoxin oxidoreductase, PFOR, domain III"/>
    <property type="match status" value="1"/>
</dbReference>
<dbReference type="InterPro" id="IPR011895">
    <property type="entry name" value="Pyrv_flavodox_OxRed"/>
</dbReference>
<dbReference type="InterPro" id="IPR019456">
    <property type="entry name" value="Pyrv-flavodox_OxRtase_EKR"/>
</dbReference>
<dbReference type="InterPro" id="IPR037112">
    <property type="entry name" value="Pyrv-flavodox_OxR_EKR_sf"/>
</dbReference>
<dbReference type="SUPFAM" id="SSF52518">
    <property type="entry name" value="Thiamin diphosphate-binding fold (THDP-binding)"/>
    <property type="match status" value="2"/>
</dbReference>
<feature type="binding site" evidence="10">
    <location>
        <position position="845"/>
    </location>
    <ligand>
        <name>thiamine diphosphate</name>
        <dbReference type="ChEBI" id="CHEBI:58937"/>
    </ligand>
</feature>
<evidence type="ECO:0000256" key="7">
    <source>
        <dbReference type="ARBA" id="ARBA00023004"/>
    </source>
</evidence>
<feature type="domain" description="4Fe-4S ferredoxin-type" evidence="13">
    <location>
        <begin position="743"/>
        <end position="772"/>
    </location>
</feature>
<keyword evidence="14" id="KW-0670">Pyruvate</keyword>
<feature type="binding site" evidence="12">
    <location>
        <position position="755"/>
    </location>
    <ligand>
        <name>[4Fe-4S] cluster</name>
        <dbReference type="ChEBI" id="CHEBI:49883"/>
        <label>2</label>
    </ligand>
</feature>
<feature type="binding site" evidence="10">
    <location>
        <begin position="967"/>
        <end position="970"/>
    </location>
    <ligand>
        <name>thiamine diphosphate</name>
        <dbReference type="ChEBI" id="CHEBI:58937"/>
    </ligand>
</feature>
<feature type="site" description="Important for catalytic activity" evidence="11">
    <location>
        <position position="1001"/>
    </location>
</feature>
<dbReference type="Gene3D" id="3.40.50.920">
    <property type="match status" value="1"/>
</dbReference>
<keyword evidence="7 12" id="KW-0408">Iron</keyword>
<gene>
    <name evidence="14" type="primary">nifJ</name>
    <name evidence="14" type="ORF">FYJ50_07770</name>
</gene>
<dbReference type="PANTHER" id="PTHR32154:SF0">
    <property type="entry name" value="PYRUVATE-FLAVODOXIN OXIDOREDUCTASE-RELATED"/>
    <property type="match status" value="1"/>
</dbReference>
<feature type="binding site" evidence="12">
    <location>
        <position position="697"/>
    </location>
    <ligand>
        <name>[4Fe-4S] cluster</name>
        <dbReference type="ChEBI" id="CHEBI:49883"/>
        <label>1</label>
    </ligand>
</feature>
<dbReference type="PANTHER" id="PTHR32154">
    <property type="entry name" value="PYRUVATE-FLAVODOXIN OXIDOREDUCTASE-RELATED"/>
    <property type="match status" value="1"/>
</dbReference>
<feature type="binding site" evidence="12">
    <location>
        <position position="817"/>
    </location>
    <ligand>
        <name>[4Fe-4S] cluster</name>
        <dbReference type="ChEBI" id="CHEBI:49883"/>
        <label>3</label>
    </ligand>
</feature>
<dbReference type="GO" id="GO:0006979">
    <property type="term" value="P:response to oxidative stress"/>
    <property type="evidence" value="ECO:0007669"/>
    <property type="project" value="TreeGrafter"/>
</dbReference>
<keyword evidence="5 9" id="KW-0249">Electron transport</keyword>
<dbReference type="CDD" id="cd07034">
    <property type="entry name" value="TPP_PYR_PFOR_IOR-alpha_like"/>
    <property type="match status" value="1"/>
</dbReference>
<evidence type="ECO:0000256" key="1">
    <source>
        <dbReference type="ARBA" id="ARBA00009032"/>
    </source>
</evidence>
<dbReference type="Pfam" id="PF10371">
    <property type="entry name" value="EKR"/>
    <property type="match status" value="1"/>
</dbReference>
<feature type="binding site" evidence="10">
    <location>
        <position position="64"/>
    </location>
    <ligand>
        <name>thiamine diphosphate</name>
        <dbReference type="ChEBI" id="CHEBI:58937"/>
    </ligand>
</feature>
<evidence type="ECO:0000256" key="3">
    <source>
        <dbReference type="ARBA" id="ARBA00022485"/>
    </source>
</evidence>
<comment type="similarity">
    <text evidence="1 9">Belongs to the pyruvate:ferredoxin/flavodoxin oxidoreductase family.</text>
</comment>
<evidence type="ECO:0000256" key="11">
    <source>
        <dbReference type="PIRSR" id="PIRSR000159-2"/>
    </source>
</evidence>
<dbReference type="Pfam" id="PF01855">
    <property type="entry name" value="POR_N"/>
    <property type="match status" value="1"/>
</dbReference>
<comment type="cofactor">
    <cofactor evidence="12">
        <name>[4Fe-4S] cluster</name>
        <dbReference type="ChEBI" id="CHEBI:49883"/>
    </cofactor>
    <text evidence="12">Binds 3 [4Fe-4S] clusters per subunit.</text>
</comment>
<evidence type="ECO:0000256" key="2">
    <source>
        <dbReference type="ARBA" id="ARBA00022448"/>
    </source>
</evidence>
<feature type="binding site" evidence="12">
    <location>
        <position position="820"/>
    </location>
    <ligand>
        <name>[4Fe-4S] cluster</name>
        <dbReference type="ChEBI" id="CHEBI:49883"/>
        <label>3</label>
    </ligand>
</feature>
<dbReference type="GO" id="GO:0030976">
    <property type="term" value="F:thiamine pyrophosphate binding"/>
    <property type="evidence" value="ECO:0007669"/>
    <property type="project" value="InterPro"/>
</dbReference>
<dbReference type="FunFam" id="3.40.920.10:FF:000001">
    <property type="entry name" value="Pyruvate:ferredoxin (Flavodoxin) oxidoreductase"/>
    <property type="match status" value="1"/>
</dbReference>
<evidence type="ECO:0000256" key="5">
    <source>
        <dbReference type="ARBA" id="ARBA00022982"/>
    </source>
</evidence>
<dbReference type="FunFam" id="3.40.50.970:FF:000012">
    <property type="entry name" value="Pyruvate:ferredoxin (Flavodoxin) oxidoreductase"/>
    <property type="match status" value="1"/>
</dbReference>
<feature type="binding site" evidence="10">
    <location>
        <begin position="996"/>
        <end position="1001"/>
    </location>
    <ligand>
        <name>thiamine diphosphate</name>
        <dbReference type="ChEBI" id="CHEBI:58937"/>
    </ligand>
</feature>
<feature type="binding site" evidence="12">
    <location>
        <position position="758"/>
    </location>
    <ligand>
        <name>[4Fe-4S] cluster</name>
        <dbReference type="ChEBI" id="CHEBI:49883"/>
        <label>2</label>
    </ligand>
</feature>
<dbReference type="FunFam" id="3.40.50.970:FF:000041">
    <property type="entry name" value="Pyruvate:ferredoxin (Flavodoxin) oxidoreductase"/>
    <property type="match status" value="1"/>
</dbReference>
<dbReference type="GO" id="GO:0051539">
    <property type="term" value="F:4 iron, 4 sulfur cluster binding"/>
    <property type="evidence" value="ECO:0007669"/>
    <property type="project" value="UniProtKB-KW"/>
</dbReference>
<reference evidence="14 15" key="1">
    <citation type="submission" date="2019-08" db="EMBL/GenBank/DDBJ databases">
        <title>In-depth cultivation of the pig gut microbiome towards novel bacterial diversity and tailored functional studies.</title>
        <authorList>
            <person name="Wylensek D."/>
            <person name="Hitch T.C.A."/>
            <person name="Clavel T."/>
        </authorList>
    </citation>
    <scope>NUCLEOTIDE SEQUENCE [LARGE SCALE GENOMIC DNA]</scope>
    <source>
        <strain evidence="14 15">LKV-178-WT-2G</strain>
    </source>
</reference>
<evidence type="ECO:0000313" key="15">
    <source>
        <dbReference type="Proteomes" id="UP000470082"/>
    </source>
</evidence>
<protein>
    <submittedName>
        <fullName evidence="14">Pyruvate:ferredoxin (Flavodoxin) oxidoreductase</fullName>
    </submittedName>
</protein>
<dbReference type="SMART" id="SM00890">
    <property type="entry name" value="EKR"/>
    <property type="match status" value="1"/>
</dbReference>
<dbReference type="Gene3D" id="3.30.70.20">
    <property type="match status" value="1"/>
</dbReference>
<feature type="site" description="Important for catalytic activity" evidence="11">
    <location>
        <position position="114"/>
    </location>
</feature>
<dbReference type="InterPro" id="IPR050722">
    <property type="entry name" value="Pyruvate:ferred/Flavod_OxRd"/>
</dbReference>
<proteinExistence type="inferred from homology"/>
<dbReference type="Pfam" id="PF02775">
    <property type="entry name" value="TPP_enzyme_C"/>
    <property type="match status" value="1"/>
</dbReference>
<keyword evidence="15" id="KW-1185">Reference proteome</keyword>
<evidence type="ECO:0000256" key="12">
    <source>
        <dbReference type="PIRSR" id="PIRSR000159-50"/>
    </source>
</evidence>
<evidence type="ECO:0000313" key="14">
    <source>
        <dbReference type="EMBL" id="MSS01987.1"/>
    </source>
</evidence>
<feature type="binding site" evidence="10">
    <location>
        <position position="31"/>
    </location>
    <ligand>
        <name>pyruvate</name>
        <dbReference type="ChEBI" id="CHEBI:15361"/>
    </ligand>
</feature>
<dbReference type="GO" id="GO:0005506">
    <property type="term" value="F:iron ion binding"/>
    <property type="evidence" value="ECO:0007669"/>
    <property type="project" value="InterPro"/>
</dbReference>
<comment type="caution">
    <text evidence="14">The sequence shown here is derived from an EMBL/GenBank/DDBJ whole genome shotgun (WGS) entry which is preliminary data.</text>
</comment>
<feature type="domain" description="4Fe-4S ferredoxin-type" evidence="13">
    <location>
        <begin position="688"/>
        <end position="717"/>
    </location>
</feature>
<dbReference type="InterPro" id="IPR009014">
    <property type="entry name" value="Transketo_C/PFOR_II"/>
</dbReference>
<accession>A0A7X2N3X3</accession>
<feature type="binding site" evidence="12">
    <location>
        <position position="703"/>
    </location>
    <ligand>
        <name>[4Fe-4S] cluster</name>
        <dbReference type="ChEBI" id="CHEBI:49883"/>
        <label>1</label>
    </ligand>
</feature>
<dbReference type="InterPro" id="IPR017900">
    <property type="entry name" value="4Fe4S_Fe_S_CS"/>
</dbReference>
<dbReference type="InterPro" id="IPR011766">
    <property type="entry name" value="TPP_enzyme_TPP-bd"/>
</dbReference>
<feature type="site" description="Important for catalytic activity" evidence="11">
    <location>
        <position position="31"/>
    </location>
</feature>
<dbReference type="InterPro" id="IPR033412">
    <property type="entry name" value="PFOR_II"/>
</dbReference>
<dbReference type="Pfam" id="PF01558">
    <property type="entry name" value="POR"/>
    <property type="match status" value="1"/>
</dbReference>
<keyword evidence="3 12" id="KW-0004">4Fe-4S</keyword>
<keyword evidence="6 9" id="KW-0560">Oxidoreductase</keyword>
<dbReference type="PROSITE" id="PS00198">
    <property type="entry name" value="4FE4S_FER_1"/>
    <property type="match status" value="1"/>
</dbReference>
<dbReference type="InterPro" id="IPR002869">
    <property type="entry name" value="Pyrv_flavodox_OxRed_cen"/>
</dbReference>
<dbReference type="PIRSF" id="PIRSF000159">
    <property type="entry name" value="NifJ"/>
    <property type="match status" value="1"/>
</dbReference>
<dbReference type="Proteomes" id="UP000470082">
    <property type="component" value="Unassembled WGS sequence"/>
</dbReference>
<keyword evidence="2 9" id="KW-0813">Transport</keyword>
<dbReference type="CDD" id="cd03377">
    <property type="entry name" value="TPP_PFOR_PNO"/>
    <property type="match status" value="1"/>
</dbReference>
<dbReference type="EMBL" id="VUMM01000017">
    <property type="protein sequence ID" value="MSS01987.1"/>
    <property type="molecule type" value="Genomic_DNA"/>
</dbReference>